<dbReference type="AlphaFoldDB" id="A0A7S3BFY5"/>
<reference evidence="1" key="1">
    <citation type="submission" date="2021-01" db="EMBL/GenBank/DDBJ databases">
        <authorList>
            <person name="Corre E."/>
            <person name="Pelletier E."/>
            <person name="Niang G."/>
            <person name="Scheremetjew M."/>
            <person name="Finn R."/>
            <person name="Kale V."/>
            <person name="Holt S."/>
            <person name="Cochrane G."/>
            <person name="Meng A."/>
            <person name="Brown T."/>
            <person name="Cohen L."/>
        </authorList>
    </citation>
    <scope>NUCLEOTIDE SEQUENCE</scope>
    <source>
        <strain evidence="1">CCMP281</strain>
    </source>
</reference>
<name>A0A7S3BFY5_9EUKA</name>
<gene>
    <name evidence="1" type="ORF">HERI1096_LOCUS29953</name>
</gene>
<sequence length="316" mass="35007">MIELTLRGSKLPLLRKEHIAHLRKINTVHGSAASTHPNLHAINLGLDACQVRYFTQPLLHRPALAQLQAEGVHGVVHFRTGFADVIRHPSDTNAGLPTTGSRVRRAAWVRAACNESPVQGSGRPRILAISDSPGLLTELVHQHPHALRTLNYTTDVQTTRTWGATSSEAKFRAMDAIVAASRASSLFVAPQRSKCICWSEYRLRKNFYAARRMLPCFQWAHCMEDMHTGFYRSAVSRSICIQEVKLSVPWCPEFARIFPRDMASSLSRTLGAAPGKSGARELAWEGWQSLQRGQPHPCANVSTAECYNSLVAVLQA</sequence>
<organism evidence="1">
    <name type="scientific">Haptolina ericina</name>
    <dbReference type="NCBI Taxonomy" id="156174"/>
    <lineage>
        <taxon>Eukaryota</taxon>
        <taxon>Haptista</taxon>
        <taxon>Haptophyta</taxon>
        <taxon>Prymnesiophyceae</taxon>
        <taxon>Prymnesiales</taxon>
        <taxon>Prymnesiaceae</taxon>
        <taxon>Haptolina</taxon>
    </lineage>
</organism>
<protein>
    <submittedName>
        <fullName evidence="1">Uncharacterized protein</fullName>
    </submittedName>
</protein>
<accession>A0A7S3BFY5</accession>
<evidence type="ECO:0000313" key="1">
    <source>
        <dbReference type="EMBL" id="CAE0133974.1"/>
    </source>
</evidence>
<dbReference type="EMBL" id="HBHX01054332">
    <property type="protein sequence ID" value="CAE0133974.1"/>
    <property type="molecule type" value="Transcribed_RNA"/>
</dbReference>
<proteinExistence type="predicted"/>